<reference evidence="2" key="1">
    <citation type="submission" date="2023-07" db="EMBL/GenBank/DDBJ databases">
        <authorList>
            <consortium name="AG Swart"/>
            <person name="Singh M."/>
            <person name="Singh A."/>
            <person name="Seah K."/>
            <person name="Emmerich C."/>
        </authorList>
    </citation>
    <scope>NUCLEOTIDE SEQUENCE</scope>
    <source>
        <strain evidence="2">DP1</strain>
    </source>
</reference>
<proteinExistence type="predicted"/>
<comment type="caution">
    <text evidence="2">The sequence shown here is derived from an EMBL/GenBank/DDBJ whole genome shotgun (WGS) entry which is preliminary data.</text>
</comment>
<evidence type="ECO:0000256" key="1">
    <source>
        <dbReference type="SAM" id="MobiDB-lite"/>
    </source>
</evidence>
<dbReference type="EMBL" id="CAMPGE010013159">
    <property type="protein sequence ID" value="CAI2371905.1"/>
    <property type="molecule type" value="Genomic_DNA"/>
</dbReference>
<keyword evidence="3" id="KW-1185">Reference proteome</keyword>
<dbReference type="AlphaFoldDB" id="A0AAD1XEM1"/>
<sequence length="75" mass="8395">MNCSKTWFLCRNNKCKSTLLKNKKSCIILLCIIVLGLIVGDTYKVNAQSEVIQTEDSENEATPSELAEQNPSMKD</sequence>
<organism evidence="2 3">
    <name type="scientific">Euplotes crassus</name>
    <dbReference type="NCBI Taxonomy" id="5936"/>
    <lineage>
        <taxon>Eukaryota</taxon>
        <taxon>Sar</taxon>
        <taxon>Alveolata</taxon>
        <taxon>Ciliophora</taxon>
        <taxon>Intramacronucleata</taxon>
        <taxon>Spirotrichea</taxon>
        <taxon>Hypotrichia</taxon>
        <taxon>Euplotida</taxon>
        <taxon>Euplotidae</taxon>
        <taxon>Moneuplotes</taxon>
    </lineage>
</organism>
<evidence type="ECO:0000313" key="2">
    <source>
        <dbReference type="EMBL" id="CAI2371905.1"/>
    </source>
</evidence>
<protein>
    <submittedName>
        <fullName evidence="2">Uncharacterized protein</fullName>
    </submittedName>
</protein>
<accession>A0AAD1XEM1</accession>
<evidence type="ECO:0000313" key="3">
    <source>
        <dbReference type="Proteomes" id="UP001295684"/>
    </source>
</evidence>
<dbReference type="Proteomes" id="UP001295684">
    <property type="component" value="Unassembled WGS sequence"/>
</dbReference>
<gene>
    <name evidence="2" type="ORF">ECRASSUSDP1_LOCUS13230</name>
</gene>
<feature type="region of interest" description="Disordered" evidence="1">
    <location>
        <begin position="52"/>
        <end position="75"/>
    </location>
</feature>
<name>A0AAD1XEM1_EUPCR</name>